<dbReference type="InterPro" id="IPR016599">
    <property type="entry name" value="UCP012569"/>
</dbReference>
<keyword evidence="5" id="KW-1185">Reference proteome</keyword>
<feature type="domain" description="DUF4097" evidence="2">
    <location>
        <begin position="112"/>
        <end position="336"/>
    </location>
</feature>
<keyword evidence="1" id="KW-0175">Coiled coil</keyword>
<dbReference type="EMBL" id="JBHUMF010000002">
    <property type="protein sequence ID" value="MFD2679370.1"/>
    <property type="molecule type" value="Genomic_DNA"/>
</dbReference>
<evidence type="ECO:0000256" key="1">
    <source>
        <dbReference type="SAM" id="Coils"/>
    </source>
</evidence>
<comment type="caution">
    <text evidence="4">The sequence shown here is derived from an EMBL/GenBank/DDBJ whole genome shotgun (WGS) entry which is preliminary data.</text>
</comment>
<accession>A0ABW5RL34</accession>
<feature type="domain" description="YvlB/LiaX N-terminal" evidence="3">
    <location>
        <begin position="3"/>
        <end position="33"/>
    </location>
</feature>
<dbReference type="RefSeq" id="WP_377931951.1">
    <property type="nucleotide sequence ID" value="NZ_JBHUMF010000002.1"/>
</dbReference>
<dbReference type="PIRSF" id="PIRSF012569">
    <property type="entry name" value="UCP012569"/>
    <property type="match status" value="1"/>
</dbReference>
<evidence type="ECO:0000259" key="2">
    <source>
        <dbReference type="Pfam" id="PF13349"/>
    </source>
</evidence>
<proteinExistence type="predicted"/>
<sequence>MSEERKRILEMVEKGTISAQEALTLLEALEKKQASQQDQEKQIFNELVTSVHEEKGEENSKDSFYSSSKPKDKVMDFVNSALNKIKNFDFDFQWKHSVELSHVFQQADVHLDKIDMDVANGKVEIIPWDQQDVRLECQAKVYRTEDREEARKQFLENTSFVVENAGLFYSTQLKWMKVDTKVYVPKKHYKKISIRQFNGGLKAENISVEEFKSKTANGKVFIQHITSEKAEIETSNGAIQLLDVKADNLDAESINGKIEVEGDIRYSDVQSLNGNIVCKLTGEKADTIHSKAVTGNIDIYVPNGHAVVGEAKSNLGGFKVELEGINVVEEKNDIVQKHIRFSKNPEADKKLHIFAETKSGSVLIK</sequence>
<feature type="coiled-coil region" evidence="1">
    <location>
        <begin position="19"/>
        <end position="46"/>
    </location>
</feature>
<dbReference type="Pfam" id="PF13349">
    <property type="entry name" value="DUF4097"/>
    <property type="match status" value="1"/>
</dbReference>
<protein>
    <submittedName>
        <fullName evidence="4">DUF4097 family beta strand repeat-containing protein</fullName>
    </submittedName>
</protein>
<dbReference type="Proteomes" id="UP001597506">
    <property type="component" value="Unassembled WGS sequence"/>
</dbReference>
<dbReference type="Pfam" id="PF22746">
    <property type="entry name" value="SHOCT-like_DUF2089-C"/>
    <property type="match status" value="1"/>
</dbReference>
<organism evidence="4 5">
    <name type="scientific">Bacillus seohaeanensis</name>
    <dbReference type="NCBI Taxonomy" id="284580"/>
    <lineage>
        <taxon>Bacteria</taxon>
        <taxon>Bacillati</taxon>
        <taxon>Bacillota</taxon>
        <taxon>Bacilli</taxon>
        <taxon>Bacillales</taxon>
        <taxon>Bacillaceae</taxon>
        <taxon>Bacillus</taxon>
    </lineage>
</organism>
<name>A0ABW5RL34_9BACI</name>
<reference evidence="5" key="1">
    <citation type="journal article" date="2019" name="Int. J. Syst. Evol. Microbiol.">
        <title>The Global Catalogue of Microorganisms (GCM) 10K type strain sequencing project: providing services to taxonomists for standard genome sequencing and annotation.</title>
        <authorList>
            <consortium name="The Broad Institute Genomics Platform"/>
            <consortium name="The Broad Institute Genome Sequencing Center for Infectious Disease"/>
            <person name="Wu L."/>
            <person name="Ma J."/>
        </authorList>
    </citation>
    <scope>NUCLEOTIDE SEQUENCE [LARGE SCALE GENOMIC DNA]</scope>
    <source>
        <strain evidence="5">KCTC 3913</strain>
    </source>
</reference>
<evidence type="ECO:0000313" key="5">
    <source>
        <dbReference type="Proteomes" id="UP001597506"/>
    </source>
</evidence>
<dbReference type="InterPro" id="IPR025164">
    <property type="entry name" value="Toastrack_DUF4097"/>
</dbReference>
<evidence type="ECO:0000313" key="4">
    <source>
        <dbReference type="EMBL" id="MFD2679370.1"/>
    </source>
</evidence>
<gene>
    <name evidence="4" type="ORF">ACFSUL_01255</name>
</gene>
<evidence type="ECO:0000259" key="3">
    <source>
        <dbReference type="Pfam" id="PF22746"/>
    </source>
</evidence>
<dbReference type="Gene3D" id="2.160.20.120">
    <property type="match status" value="1"/>
</dbReference>
<dbReference type="InterPro" id="IPR053959">
    <property type="entry name" value="YvlB/LiaX_N"/>
</dbReference>